<keyword evidence="16" id="KW-1185">Reference proteome</keyword>
<feature type="region of interest" description="Disordered" evidence="12">
    <location>
        <begin position="368"/>
        <end position="399"/>
    </location>
</feature>
<dbReference type="Pfam" id="PF00104">
    <property type="entry name" value="Hormone_recep"/>
    <property type="match status" value="1"/>
</dbReference>
<feature type="compositionally biased region" description="Acidic residues" evidence="12">
    <location>
        <begin position="728"/>
        <end position="737"/>
    </location>
</feature>
<dbReference type="PANTHER" id="PTHR46011">
    <property type="entry name" value="NUCLEAR HORMONE RECEPTOR FAMILY MEMBER NHR-86-RELATED"/>
    <property type="match status" value="1"/>
</dbReference>
<evidence type="ECO:0000313" key="16">
    <source>
        <dbReference type="Proteomes" id="UP000835052"/>
    </source>
</evidence>
<dbReference type="InterPro" id="IPR049636">
    <property type="entry name" value="HNF4-like_DBD"/>
</dbReference>
<dbReference type="GO" id="GO:0005634">
    <property type="term" value="C:nucleus"/>
    <property type="evidence" value="ECO:0007669"/>
    <property type="project" value="UniProtKB-SubCell"/>
</dbReference>
<evidence type="ECO:0000256" key="3">
    <source>
        <dbReference type="ARBA" id="ARBA00022723"/>
    </source>
</evidence>
<keyword evidence="6 11" id="KW-0805">Transcription regulation</keyword>
<dbReference type="GO" id="GO:0000978">
    <property type="term" value="F:RNA polymerase II cis-regulatory region sequence-specific DNA binding"/>
    <property type="evidence" value="ECO:0007669"/>
    <property type="project" value="InterPro"/>
</dbReference>
<evidence type="ECO:0000256" key="4">
    <source>
        <dbReference type="ARBA" id="ARBA00022771"/>
    </source>
</evidence>
<dbReference type="PROSITE" id="PS00031">
    <property type="entry name" value="NUCLEAR_REC_DBD_1"/>
    <property type="match status" value="1"/>
</dbReference>
<keyword evidence="3 11" id="KW-0479">Metal-binding</keyword>
<feature type="region of interest" description="Disordered" evidence="12">
    <location>
        <begin position="233"/>
        <end position="259"/>
    </location>
</feature>
<dbReference type="SMART" id="SM00399">
    <property type="entry name" value="ZnF_C4"/>
    <property type="match status" value="1"/>
</dbReference>
<comment type="subcellular location">
    <subcellularLocation>
        <location evidence="1 11">Nucleus</location>
    </subcellularLocation>
</comment>
<evidence type="ECO:0000256" key="10">
    <source>
        <dbReference type="ARBA" id="ARBA00023242"/>
    </source>
</evidence>
<gene>
    <name evidence="15" type="ORF">CAUJ_LOCUS14912</name>
</gene>
<dbReference type="InterPro" id="IPR000536">
    <property type="entry name" value="Nucl_hrmn_rcpt_lig-bd"/>
</dbReference>
<dbReference type="CDD" id="cd06960">
    <property type="entry name" value="NR_DBD_HNF4A"/>
    <property type="match status" value="1"/>
</dbReference>
<comment type="similarity">
    <text evidence="2 11">Belongs to the nuclear hormone receptor family.</text>
</comment>
<dbReference type="Pfam" id="PF00105">
    <property type="entry name" value="zf-C4"/>
    <property type="match status" value="1"/>
</dbReference>
<keyword evidence="5 11" id="KW-0862">Zinc</keyword>
<evidence type="ECO:0000313" key="15">
    <source>
        <dbReference type="EMBL" id="CAD6199007.1"/>
    </source>
</evidence>
<evidence type="ECO:0000256" key="6">
    <source>
        <dbReference type="ARBA" id="ARBA00023015"/>
    </source>
</evidence>
<dbReference type="Proteomes" id="UP000835052">
    <property type="component" value="Unassembled WGS sequence"/>
</dbReference>
<evidence type="ECO:0000256" key="11">
    <source>
        <dbReference type="RuleBase" id="RU004334"/>
    </source>
</evidence>
<dbReference type="PANTHER" id="PTHR46011:SF16">
    <property type="entry name" value="NUCLEAR HORMONE RECEPTOR FAMILY MEMBER NHR-66"/>
    <property type="match status" value="1"/>
</dbReference>
<evidence type="ECO:0000256" key="2">
    <source>
        <dbReference type="ARBA" id="ARBA00005993"/>
    </source>
</evidence>
<comment type="caution">
    <text evidence="15">The sequence shown here is derived from an EMBL/GenBank/DDBJ whole genome shotgun (WGS) entry which is preliminary data.</text>
</comment>
<feature type="compositionally biased region" description="Low complexity" evidence="12">
    <location>
        <begin position="246"/>
        <end position="257"/>
    </location>
</feature>
<dbReference type="Gene3D" id="3.30.50.10">
    <property type="entry name" value="Erythroid Transcription Factor GATA-1, subunit A"/>
    <property type="match status" value="1"/>
</dbReference>
<evidence type="ECO:0000256" key="7">
    <source>
        <dbReference type="ARBA" id="ARBA00023125"/>
    </source>
</evidence>
<evidence type="ECO:0000259" key="13">
    <source>
        <dbReference type="PROSITE" id="PS51030"/>
    </source>
</evidence>
<reference evidence="15" key="1">
    <citation type="submission" date="2020-10" db="EMBL/GenBank/DDBJ databases">
        <authorList>
            <person name="Kikuchi T."/>
        </authorList>
    </citation>
    <scope>NUCLEOTIDE SEQUENCE</scope>
    <source>
        <strain evidence="15">NKZ352</strain>
    </source>
</reference>
<dbReference type="OrthoDB" id="5840137at2759"/>
<dbReference type="PROSITE" id="PS51843">
    <property type="entry name" value="NR_LBD"/>
    <property type="match status" value="1"/>
</dbReference>
<evidence type="ECO:0000256" key="8">
    <source>
        <dbReference type="ARBA" id="ARBA00023163"/>
    </source>
</evidence>
<dbReference type="PRINTS" id="PR00047">
    <property type="entry name" value="STROIDFINGER"/>
</dbReference>
<name>A0A8S1HQT2_9PELO</name>
<protein>
    <submittedName>
        <fullName evidence="15">Uncharacterized protein</fullName>
    </submittedName>
</protein>
<sequence>MRNSTIDPLRGSSAFTAKPSTSSGNPVSASATALLRFPVPPASSSTSSLSAAAFDNLLDVTDSPPSTSTATPLLQPPPPTISLSAAAAQLMGMDMTSTAAQIPFSLRNSGFRAHQPSVSQQPEINLWGTAGTGLQPQMLSADLLLSLQNVAAAAAATSPLSPFLEATKALQLSAAARAVGMPSTSSVQQMPTSTTALGIAGASPSLIRKISADVASVSGLTAYDFAQQLAKTSPHGGSLPPKREPSSSSNSQPGTPSQAGGLVRVVPACSICGTDSTGIHFGVDACAACSAFFRRTVVLDKKYTCNKDNRCVVLKDGSAGQKCRSCRFKKCLTAGMDRNAVQHRRDAIGKYSAGVKKGCFARRGIRTTSEASRPDAGPAARATRVDEPSRRRSALAPALSQSPTMLQELLTRQRYLLEQRQLFYARRSLEELFTVGPPPSAGEEEIYELTDFNDCMYHLWKIEPRLAADFINRNRFLANVPAVEKIKIYKNFVVLRQAIEEPFLTWKHGGLEKERFVMPNRTFIDLSDHEKYFQDGSLKDLKLDLDTTKRLFMPSFKNAMETVSKSMRDINLTEVEMVALLGIVLFDPSIATLQEETRLHLQGLRDMLLADIHNFYDEEEETNSESPEIRVAELLMVVANVKIHAIRTSENMQILRIFDLIRPDPIFNQTMEPESPPATLATAYAFPIGIAVTSSDARAPVGRPLESELVKEEQTTPPPLLHRSLSEVDPDADVDVC</sequence>
<keyword evidence="10 11" id="KW-0539">Nucleus</keyword>
<feature type="region of interest" description="Disordered" evidence="12">
    <location>
        <begin position="1"/>
        <end position="28"/>
    </location>
</feature>
<evidence type="ECO:0000256" key="9">
    <source>
        <dbReference type="ARBA" id="ARBA00023170"/>
    </source>
</evidence>
<accession>A0A8S1HQT2</accession>
<evidence type="ECO:0000256" key="12">
    <source>
        <dbReference type="SAM" id="MobiDB-lite"/>
    </source>
</evidence>
<dbReference type="InterPro" id="IPR001628">
    <property type="entry name" value="Znf_hrmn_rcpt"/>
</dbReference>
<dbReference type="SMART" id="SM00430">
    <property type="entry name" value="HOLI"/>
    <property type="match status" value="1"/>
</dbReference>
<evidence type="ECO:0000256" key="1">
    <source>
        <dbReference type="ARBA" id="ARBA00004123"/>
    </source>
</evidence>
<dbReference type="Gene3D" id="1.10.565.10">
    <property type="entry name" value="Retinoid X Receptor"/>
    <property type="match status" value="1"/>
</dbReference>
<dbReference type="AlphaFoldDB" id="A0A8S1HQT2"/>
<dbReference type="GO" id="GO:0003700">
    <property type="term" value="F:DNA-binding transcription factor activity"/>
    <property type="evidence" value="ECO:0007669"/>
    <property type="project" value="InterPro"/>
</dbReference>
<feature type="domain" description="Nuclear receptor" evidence="13">
    <location>
        <begin position="266"/>
        <end position="343"/>
    </location>
</feature>
<keyword evidence="9 11" id="KW-0675">Receptor</keyword>
<organism evidence="15 16">
    <name type="scientific">Caenorhabditis auriculariae</name>
    <dbReference type="NCBI Taxonomy" id="2777116"/>
    <lineage>
        <taxon>Eukaryota</taxon>
        <taxon>Metazoa</taxon>
        <taxon>Ecdysozoa</taxon>
        <taxon>Nematoda</taxon>
        <taxon>Chromadorea</taxon>
        <taxon>Rhabditida</taxon>
        <taxon>Rhabditina</taxon>
        <taxon>Rhabditomorpha</taxon>
        <taxon>Rhabditoidea</taxon>
        <taxon>Rhabditidae</taxon>
        <taxon>Peloderinae</taxon>
        <taxon>Caenorhabditis</taxon>
    </lineage>
</organism>
<dbReference type="SUPFAM" id="SSF48508">
    <property type="entry name" value="Nuclear receptor ligand-binding domain"/>
    <property type="match status" value="1"/>
</dbReference>
<dbReference type="InterPro" id="IPR035500">
    <property type="entry name" value="NHR-like_dom_sf"/>
</dbReference>
<keyword evidence="4 11" id="KW-0863">Zinc-finger</keyword>
<evidence type="ECO:0000256" key="5">
    <source>
        <dbReference type="ARBA" id="ARBA00022833"/>
    </source>
</evidence>
<feature type="region of interest" description="Disordered" evidence="12">
    <location>
        <begin position="706"/>
        <end position="737"/>
    </location>
</feature>
<dbReference type="InterPro" id="IPR013088">
    <property type="entry name" value="Znf_NHR/GATA"/>
</dbReference>
<keyword evidence="8 11" id="KW-0804">Transcription</keyword>
<dbReference type="GO" id="GO:0008270">
    <property type="term" value="F:zinc ion binding"/>
    <property type="evidence" value="ECO:0007669"/>
    <property type="project" value="UniProtKB-KW"/>
</dbReference>
<keyword evidence="7 11" id="KW-0238">DNA-binding</keyword>
<proteinExistence type="inferred from homology"/>
<dbReference type="EMBL" id="CAJGYM010000149">
    <property type="protein sequence ID" value="CAD6199007.1"/>
    <property type="molecule type" value="Genomic_DNA"/>
</dbReference>
<feature type="compositionally biased region" description="Polar residues" evidence="12">
    <location>
        <begin position="13"/>
        <end position="28"/>
    </location>
</feature>
<feature type="domain" description="NR LBD" evidence="14">
    <location>
        <begin position="418"/>
        <end position="674"/>
    </location>
</feature>
<evidence type="ECO:0000259" key="14">
    <source>
        <dbReference type="PROSITE" id="PS51843"/>
    </source>
</evidence>
<dbReference type="PROSITE" id="PS51030">
    <property type="entry name" value="NUCLEAR_REC_DBD_2"/>
    <property type="match status" value="1"/>
</dbReference>
<dbReference type="SUPFAM" id="SSF57716">
    <property type="entry name" value="Glucocorticoid receptor-like (DNA-binding domain)"/>
    <property type="match status" value="1"/>
</dbReference>